<keyword evidence="4" id="KW-1185">Reference proteome</keyword>
<evidence type="ECO:0000313" key="3">
    <source>
        <dbReference type="EMBL" id="VDI19903.1"/>
    </source>
</evidence>
<evidence type="ECO:0000256" key="1">
    <source>
        <dbReference type="SAM" id="MobiDB-lite"/>
    </source>
</evidence>
<protein>
    <recommendedName>
        <fullName evidence="2">DZANK-type domain-containing protein</fullName>
    </recommendedName>
</protein>
<dbReference type="AlphaFoldDB" id="A0A8B6DJ30"/>
<reference evidence="3" key="1">
    <citation type="submission" date="2018-11" db="EMBL/GenBank/DDBJ databases">
        <authorList>
            <person name="Alioto T."/>
            <person name="Alioto T."/>
        </authorList>
    </citation>
    <scope>NUCLEOTIDE SEQUENCE</scope>
</reference>
<feature type="compositionally biased region" description="Basic and acidic residues" evidence="1">
    <location>
        <begin position="313"/>
        <end position="322"/>
    </location>
</feature>
<accession>A0A8B6DJ30</accession>
<feature type="compositionally biased region" description="Basic and acidic residues" evidence="1">
    <location>
        <begin position="215"/>
        <end position="239"/>
    </location>
</feature>
<dbReference type="Pfam" id="PF12773">
    <property type="entry name" value="DZR"/>
    <property type="match status" value="1"/>
</dbReference>
<feature type="region of interest" description="Disordered" evidence="1">
    <location>
        <begin position="94"/>
        <end position="342"/>
    </location>
</feature>
<feature type="compositionally biased region" description="Basic and acidic residues" evidence="1">
    <location>
        <begin position="136"/>
        <end position="168"/>
    </location>
</feature>
<dbReference type="InterPro" id="IPR025874">
    <property type="entry name" value="DZR"/>
</dbReference>
<dbReference type="EMBL" id="UYJE01003508">
    <property type="protein sequence ID" value="VDI19903.1"/>
    <property type="molecule type" value="Genomic_DNA"/>
</dbReference>
<dbReference type="Proteomes" id="UP000596742">
    <property type="component" value="Unassembled WGS sequence"/>
</dbReference>
<dbReference type="OrthoDB" id="10548528at2759"/>
<evidence type="ECO:0000259" key="2">
    <source>
        <dbReference type="Pfam" id="PF12773"/>
    </source>
</evidence>
<feature type="compositionally biased region" description="Polar residues" evidence="1">
    <location>
        <begin position="121"/>
        <end position="134"/>
    </location>
</feature>
<comment type="caution">
    <text evidence="3">The sequence shown here is derived from an EMBL/GenBank/DDBJ whole genome shotgun (WGS) entry which is preliminary data.</text>
</comment>
<proteinExistence type="predicted"/>
<feature type="domain" description="DZANK-type" evidence="2">
    <location>
        <begin position="8"/>
        <end position="55"/>
    </location>
</feature>
<evidence type="ECO:0000313" key="4">
    <source>
        <dbReference type="Proteomes" id="UP000596742"/>
    </source>
</evidence>
<name>A0A8B6DJ30_MYTGA</name>
<gene>
    <name evidence="3" type="ORF">MGAL_10B020070</name>
</gene>
<feature type="compositionally biased region" description="Polar residues" evidence="1">
    <location>
        <begin position="240"/>
        <end position="257"/>
    </location>
</feature>
<feature type="compositionally biased region" description="Basic and acidic residues" evidence="1">
    <location>
        <begin position="287"/>
        <end position="303"/>
    </location>
</feature>
<organism evidence="3 4">
    <name type="scientific">Mytilus galloprovincialis</name>
    <name type="common">Mediterranean mussel</name>
    <dbReference type="NCBI Taxonomy" id="29158"/>
    <lineage>
        <taxon>Eukaryota</taxon>
        <taxon>Metazoa</taxon>
        <taxon>Spiralia</taxon>
        <taxon>Lophotrochozoa</taxon>
        <taxon>Mollusca</taxon>
        <taxon>Bivalvia</taxon>
        <taxon>Autobranchia</taxon>
        <taxon>Pteriomorphia</taxon>
        <taxon>Mytilida</taxon>
        <taxon>Mytiloidea</taxon>
        <taxon>Mytilidae</taxon>
        <taxon>Mytilinae</taxon>
        <taxon>Mytilus</taxon>
    </lineage>
</organism>
<sequence length="342" mass="37607">MKCAKDLCGAEITDGAKFCSICGTKVVVTTIVKKAVCPGCNQLVLESHNFCLNCGWKVDPAIFTEKICKGVKENGEQCRVVLTLDTKFCPTCGTPTNSSDVSTEPIRTEQGTSKEFEKDNSLNPTVSVQKSAIASNDEHETKGGKEDEQLFEQEKKGLHVEKNKHSDESEPGSPEIWTPPTIVLKGSSNSSTEEIGEKTNENQVKVPTETVLLTTDKDKLSDLNEQKEDLQETEIKEGETISQIEASLSVDTKNTRCNADGDKDFQGDGLNPNNRTTSQQISQPTENYDHNEKEIKENKEHTESITIGNSNDRASDLQREPENPAINESDNGKQLENIGKVN</sequence>
<feature type="compositionally biased region" description="Polar residues" evidence="1">
    <location>
        <begin position="271"/>
        <end position="286"/>
    </location>
</feature>